<evidence type="ECO:0000256" key="1">
    <source>
        <dbReference type="SAM" id="SignalP"/>
    </source>
</evidence>
<accession>A0A2S2PEQ5</accession>
<feature type="signal peptide" evidence="1">
    <location>
        <begin position="1"/>
        <end position="23"/>
    </location>
</feature>
<organism evidence="2">
    <name type="scientific">Schizaphis graminum</name>
    <name type="common">Green bug aphid</name>
    <dbReference type="NCBI Taxonomy" id="13262"/>
    <lineage>
        <taxon>Eukaryota</taxon>
        <taxon>Metazoa</taxon>
        <taxon>Ecdysozoa</taxon>
        <taxon>Arthropoda</taxon>
        <taxon>Hexapoda</taxon>
        <taxon>Insecta</taxon>
        <taxon>Pterygota</taxon>
        <taxon>Neoptera</taxon>
        <taxon>Paraneoptera</taxon>
        <taxon>Hemiptera</taxon>
        <taxon>Sternorrhyncha</taxon>
        <taxon>Aphidomorpha</taxon>
        <taxon>Aphidoidea</taxon>
        <taxon>Aphididae</taxon>
        <taxon>Aphidini</taxon>
        <taxon>Schizaphis</taxon>
    </lineage>
</organism>
<proteinExistence type="predicted"/>
<gene>
    <name evidence="2" type="ORF">g.81254</name>
</gene>
<name>A0A2S2PEQ5_SCHGA</name>
<evidence type="ECO:0000313" key="2">
    <source>
        <dbReference type="EMBL" id="MBY27882.1"/>
    </source>
</evidence>
<keyword evidence="1" id="KW-0732">Signal</keyword>
<sequence length="201" mass="22368">MAQTFKLFYFAIYIFLFLQLADSAPQNSPDKSDTTLNGQDGEKEKATLLKNIDNVVNSRPIQIVRELSNSARKRLNKFSNDFQTTLNEDSKNMVNGENSLIPNAIQNNLILPVKALAQTSFKTVEEPVGKIFSSIKKTYDDELVKSDQEEGYVPIIGNFTKRANKSVAIIKASKDIVENAIGGIIGRASSFWHFGTTNTDN</sequence>
<reference evidence="2" key="1">
    <citation type="submission" date="2018-04" db="EMBL/GenBank/DDBJ databases">
        <title>Transcriptome of Schizaphis graminum biotype I.</title>
        <authorList>
            <person name="Scully E.D."/>
            <person name="Geib S.M."/>
            <person name="Palmer N.A."/>
            <person name="Koch K."/>
            <person name="Bradshaw J."/>
            <person name="Heng-Moss T."/>
            <person name="Sarath G."/>
        </authorList>
    </citation>
    <scope>NUCLEOTIDE SEQUENCE</scope>
</reference>
<feature type="chain" id="PRO_5015665959" evidence="1">
    <location>
        <begin position="24"/>
        <end position="201"/>
    </location>
</feature>
<dbReference type="EMBL" id="GGMR01015263">
    <property type="protein sequence ID" value="MBY27882.1"/>
    <property type="molecule type" value="Transcribed_RNA"/>
</dbReference>
<protein>
    <submittedName>
        <fullName evidence="2">Uncharacterized protein</fullName>
    </submittedName>
</protein>
<dbReference type="AlphaFoldDB" id="A0A2S2PEQ5"/>